<feature type="transmembrane region" description="Helical" evidence="7">
    <location>
        <begin position="101"/>
        <end position="121"/>
    </location>
</feature>
<feature type="transmembrane region" description="Helical" evidence="7">
    <location>
        <begin position="169"/>
        <end position="191"/>
    </location>
</feature>
<reference evidence="8 9" key="1">
    <citation type="submission" date="2024-03" db="EMBL/GenBank/DDBJ databases">
        <title>Human intestinal bacterial collection.</title>
        <authorList>
            <person name="Pauvert C."/>
            <person name="Hitch T.C.A."/>
            <person name="Clavel T."/>
        </authorList>
    </citation>
    <scope>NUCLEOTIDE SEQUENCE [LARGE SCALE GENOMIC DNA]</scope>
    <source>
        <strain evidence="8 9">CLA-JM-H11</strain>
    </source>
</reference>
<dbReference type="PANTHER" id="PTHR43549">
    <property type="entry name" value="MULTIDRUG RESISTANCE PROTEIN YPNP-RELATED"/>
    <property type="match status" value="1"/>
</dbReference>
<proteinExistence type="predicted"/>
<feature type="transmembrane region" description="Helical" evidence="7">
    <location>
        <begin position="141"/>
        <end position="162"/>
    </location>
</feature>
<dbReference type="InterPro" id="IPR048279">
    <property type="entry name" value="MdtK-like"/>
</dbReference>
<feature type="transmembrane region" description="Helical" evidence="7">
    <location>
        <begin position="322"/>
        <end position="346"/>
    </location>
</feature>
<evidence type="ECO:0000313" key="8">
    <source>
        <dbReference type="EMBL" id="MEQ2519159.1"/>
    </source>
</evidence>
<dbReference type="PANTHER" id="PTHR43549:SF3">
    <property type="entry name" value="MULTIDRUG RESISTANCE PROTEIN YPNP-RELATED"/>
    <property type="match status" value="1"/>
</dbReference>
<comment type="caution">
    <text evidence="8">The sequence shown here is derived from an EMBL/GenBank/DDBJ whole genome shotgun (WGS) entry which is preliminary data.</text>
</comment>
<evidence type="ECO:0000256" key="7">
    <source>
        <dbReference type="SAM" id="Phobius"/>
    </source>
</evidence>
<evidence type="ECO:0000256" key="2">
    <source>
        <dbReference type="ARBA" id="ARBA00022448"/>
    </source>
</evidence>
<feature type="transmembrane region" description="Helical" evidence="7">
    <location>
        <begin position="197"/>
        <end position="219"/>
    </location>
</feature>
<comment type="subcellular location">
    <subcellularLocation>
        <location evidence="1">Cell membrane</location>
        <topology evidence="1">Multi-pass membrane protein</topology>
    </subcellularLocation>
</comment>
<keyword evidence="2" id="KW-0813">Transport</keyword>
<name>A0ABV1GBE5_9FIRM</name>
<dbReference type="NCBIfam" id="TIGR00797">
    <property type="entry name" value="matE"/>
    <property type="match status" value="1"/>
</dbReference>
<evidence type="ECO:0000256" key="6">
    <source>
        <dbReference type="ARBA" id="ARBA00023136"/>
    </source>
</evidence>
<dbReference type="EMBL" id="JBBMFA010000039">
    <property type="protein sequence ID" value="MEQ2519159.1"/>
    <property type="molecule type" value="Genomic_DNA"/>
</dbReference>
<keyword evidence="3" id="KW-1003">Cell membrane</keyword>
<dbReference type="Pfam" id="PF01554">
    <property type="entry name" value="MatE"/>
    <property type="match status" value="2"/>
</dbReference>
<feature type="transmembrane region" description="Helical" evidence="7">
    <location>
        <begin position="382"/>
        <end position="402"/>
    </location>
</feature>
<keyword evidence="4 7" id="KW-0812">Transmembrane</keyword>
<evidence type="ECO:0000256" key="1">
    <source>
        <dbReference type="ARBA" id="ARBA00004651"/>
    </source>
</evidence>
<keyword evidence="5 7" id="KW-1133">Transmembrane helix</keyword>
<protein>
    <submittedName>
        <fullName evidence="8">MATE family efflux transporter</fullName>
    </submittedName>
</protein>
<dbReference type="PIRSF" id="PIRSF006603">
    <property type="entry name" value="DinF"/>
    <property type="match status" value="1"/>
</dbReference>
<evidence type="ECO:0000256" key="4">
    <source>
        <dbReference type="ARBA" id="ARBA00022692"/>
    </source>
</evidence>
<keyword evidence="9" id="KW-1185">Reference proteome</keyword>
<dbReference type="InterPro" id="IPR052031">
    <property type="entry name" value="Membrane_Transporter-Flippase"/>
</dbReference>
<evidence type="ECO:0000313" key="9">
    <source>
        <dbReference type="Proteomes" id="UP001477672"/>
    </source>
</evidence>
<feature type="transmembrane region" description="Helical" evidence="7">
    <location>
        <begin position="414"/>
        <end position="437"/>
    </location>
</feature>
<keyword evidence="6 7" id="KW-0472">Membrane</keyword>
<accession>A0ABV1GBE5</accession>
<feature type="transmembrane region" description="Helical" evidence="7">
    <location>
        <begin position="12"/>
        <end position="31"/>
    </location>
</feature>
<evidence type="ECO:0000256" key="3">
    <source>
        <dbReference type="ARBA" id="ARBA00022475"/>
    </source>
</evidence>
<organism evidence="8 9">
    <name type="scientific">Ruthenibacterium intestinale</name>
    <dbReference type="NCBI Taxonomy" id="3133163"/>
    <lineage>
        <taxon>Bacteria</taxon>
        <taxon>Bacillati</taxon>
        <taxon>Bacillota</taxon>
        <taxon>Clostridia</taxon>
        <taxon>Eubacteriales</taxon>
        <taxon>Oscillospiraceae</taxon>
        <taxon>Ruthenibacterium</taxon>
    </lineage>
</organism>
<feature type="transmembrane region" description="Helical" evidence="7">
    <location>
        <begin position="51"/>
        <end position="80"/>
    </location>
</feature>
<gene>
    <name evidence="8" type="ORF">WMO24_01710</name>
</gene>
<dbReference type="Proteomes" id="UP001477672">
    <property type="component" value="Unassembled WGS sequence"/>
</dbReference>
<evidence type="ECO:0000256" key="5">
    <source>
        <dbReference type="ARBA" id="ARBA00022989"/>
    </source>
</evidence>
<dbReference type="CDD" id="cd13138">
    <property type="entry name" value="MATE_yoeA_like"/>
    <property type="match status" value="1"/>
</dbReference>
<feature type="transmembrane region" description="Helical" evidence="7">
    <location>
        <begin position="352"/>
        <end position="370"/>
    </location>
</feature>
<dbReference type="InterPro" id="IPR002528">
    <property type="entry name" value="MATE_fam"/>
</dbReference>
<sequence>MDKQVKGLMTEGPIWKTILLFALPLLLGNLFQQLYNAVDSIVVGNYIGSNALAAVGSSAPLINLLVGFFSGLATGAGVVISRCFGARDQNGVSHAVHTSMALAFVCGILLSIVGVALSPWILELMGTPDEVMSNAVLYLRIYFMGLLAVLIYNMGSGILRAIGDSKTPLYFLIVSSVLNIILDVLFVTQFHMGIAGVGWATLIAQAVSAVLTLLWLMAAKGDHRVYLRRIRIHKDVLEQVVKIGLPGGMQNAVISFSNLIMQSSINSFGAVAMAGCSSYTKIDGFAILPLMSFSMSLTTFTGQNIGAGRIDRVRRAAKTGTALTLTSTFCVSVFLLLFAEPVISIFNSEPEVVHYGVSMMQVLVPGYFFLSITHTLTGIVRGAGATTVPMIIMIFCWCFLRMAWVLGSLSVAHIIQFVFLGYTLTWGISSILMFLYFKKGDWLRRYL</sequence>
<dbReference type="RefSeq" id="WP_349214449.1">
    <property type="nucleotide sequence ID" value="NZ_JBBMFA010000039.1"/>
</dbReference>